<gene>
    <name evidence="2" type="ORF">I6K02_11085</name>
</gene>
<evidence type="ECO:0000313" key="3">
    <source>
        <dbReference type="Proteomes" id="UP000625568"/>
    </source>
</evidence>
<dbReference type="GeneID" id="93127180"/>
<feature type="region of interest" description="Disordered" evidence="1">
    <location>
        <begin position="294"/>
        <end position="351"/>
    </location>
</feature>
<dbReference type="Proteomes" id="UP000625568">
    <property type="component" value="Chromosome 1"/>
</dbReference>
<dbReference type="RefSeq" id="WP_158380483.1">
    <property type="nucleotide sequence ID" value="NZ_CABVPR010000010.1"/>
</dbReference>
<keyword evidence="3" id="KW-1185">Reference proteome</keyword>
<dbReference type="EMBL" id="CP069482">
    <property type="protein sequence ID" value="QRO76464.1"/>
    <property type="molecule type" value="Genomic_DNA"/>
</dbReference>
<feature type="compositionally biased region" description="Basic residues" evidence="1">
    <location>
        <begin position="342"/>
        <end position="351"/>
    </location>
</feature>
<feature type="compositionally biased region" description="Low complexity" evidence="1">
    <location>
        <begin position="315"/>
        <end position="333"/>
    </location>
</feature>
<organism evidence="2 3">
    <name type="scientific">Burkholderia dolosa</name>
    <dbReference type="NCBI Taxonomy" id="152500"/>
    <lineage>
        <taxon>Bacteria</taxon>
        <taxon>Pseudomonadati</taxon>
        <taxon>Pseudomonadota</taxon>
        <taxon>Betaproteobacteria</taxon>
        <taxon>Burkholderiales</taxon>
        <taxon>Burkholderiaceae</taxon>
        <taxon>Burkholderia</taxon>
        <taxon>Burkholderia cepacia complex</taxon>
    </lineage>
</organism>
<name>A0A892I3R6_9BURK</name>
<evidence type="ECO:0000256" key="1">
    <source>
        <dbReference type="SAM" id="MobiDB-lite"/>
    </source>
</evidence>
<reference evidence="2 3" key="1">
    <citation type="submission" date="2021-02" db="EMBL/GenBank/DDBJ databases">
        <title>FDA dAtabase for Regulatory Grade micrObial Sequences (FDA-ARGOS): Supporting development and validation of Infectious Disease Dx tests.</title>
        <authorList>
            <person name="Minogue T."/>
            <person name="Wolcott M."/>
            <person name="Wasieloski L."/>
            <person name="Aguilar W."/>
            <person name="Moore D."/>
            <person name="Jaissle J."/>
            <person name="Tallon L."/>
            <person name="Sadzewicz L."/>
            <person name="Zhao X."/>
            <person name="Boylan J."/>
            <person name="Ott S."/>
            <person name="Bowen H."/>
            <person name="Vavikolanu K."/>
            <person name="Mehta A."/>
            <person name="Aluvathingal J."/>
            <person name="Nadendla S."/>
            <person name="Yan Y."/>
            <person name="Sichtig H."/>
        </authorList>
    </citation>
    <scope>NUCLEOTIDE SEQUENCE [LARGE SCALE GENOMIC DNA]</scope>
    <source>
        <strain evidence="2 3">FDAARGOS_1272</strain>
    </source>
</reference>
<dbReference type="AlphaFoldDB" id="A0A892I3R6"/>
<proteinExistence type="predicted"/>
<evidence type="ECO:0000313" key="2">
    <source>
        <dbReference type="EMBL" id="QRO76464.1"/>
    </source>
</evidence>
<sequence>MNETRRSGLRRVFYWLSGQCVSTGDWSVKRRWDSCDVQSKSAAGVDAVRAGESARSAFAMAIGVSGSSNACSCGGATRARVDACDAFDVRPARPGRAATRGADGGVACAVSDPGRDDRCDSRADGCCAWDALASARLSDAAPGRGAARPCVAPFAGCSDRTIVATLAAAVGCAAAAAESDRVGAGRCAIADGAARSETTSVVPTARAGAKPADGPRSAINEPMIASAPIVQQVAYSERRSRGVSRVRPACSARPLAAAGTTGASAAADADAAIGPQRHARCGARMSMHDVDSVATQSLPGGAPALPRKVHSRPNGGTSSSGAARGRASAPSTGTSGDCVMRAVHRATRANR</sequence>
<accession>A0A892I3R6</accession>
<protein>
    <submittedName>
        <fullName evidence="2">Uncharacterized protein</fullName>
    </submittedName>
</protein>